<keyword evidence="3" id="KW-1015">Disulfide bond</keyword>
<dbReference type="EMBL" id="UOGA01000230">
    <property type="protein sequence ID" value="VAX22801.1"/>
    <property type="molecule type" value="Genomic_DNA"/>
</dbReference>
<dbReference type="GO" id="GO:0016209">
    <property type="term" value="F:antioxidant activity"/>
    <property type="evidence" value="ECO:0007669"/>
    <property type="project" value="InterPro"/>
</dbReference>
<dbReference type="PANTHER" id="PTHR42852:SF6">
    <property type="entry name" value="THIOL:DISULFIDE INTERCHANGE PROTEIN DSBE"/>
    <property type="match status" value="1"/>
</dbReference>
<evidence type="ECO:0000259" key="5">
    <source>
        <dbReference type="PROSITE" id="PS51352"/>
    </source>
</evidence>
<dbReference type="InterPro" id="IPR050553">
    <property type="entry name" value="Thioredoxin_ResA/DsbE_sf"/>
</dbReference>
<name>A0A3B1C827_9ZZZZ</name>
<evidence type="ECO:0000313" key="6">
    <source>
        <dbReference type="EMBL" id="VAX22801.1"/>
    </source>
</evidence>
<comment type="subcellular location">
    <subcellularLocation>
        <location evidence="1">Cell envelope</location>
    </subcellularLocation>
</comment>
<sequence>MNATFEENIKWVPFGILTLLLVVSTGYWKIEKSREAPLKPVDQISAEDMPKSAMEGKPAPAFTLPLLGGGEISLAGSSGKLVFLNIWATWCLPCREEMPSMQRLYEQMAGDKFEMIAISIDKGIEEVEAFAKELGLTFPIAFDPKQTVADQYKITGVPETYLISPDGVVMHHIIGPGEWDNPGIVSALSRAVGLKKAPDGVAEKSGPSNYQ</sequence>
<dbReference type="Gene3D" id="3.40.30.10">
    <property type="entry name" value="Glutaredoxin"/>
    <property type="match status" value="1"/>
</dbReference>
<dbReference type="GO" id="GO:0016491">
    <property type="term" value="F:oxidoreductase activity"/>
    <property type="evidence" value="ECO:0007669"/>
    <property type="project" value="InterPro"/>
</dbReference>
<dbReference type="GO" id="GO:0030313">
    <property type="term" value="C:cell envelope"/>
    <property type="evidence" value="ECO:0007669"/>
    <property type="project" value="UniProtKB-SubCell"/>
</dbReference>
<evidence type="ECO:0000256" key="3">
    <source>
        <dbReference type="ARBA" id="ARBA00023157"/>
    </source>
</evidence>
<dbReference type="SUPFAM" id="SSF52833">
    <property type="entry name" value="Thioredoxin-like"/>
    <property type="match status" value="1"/>
</dbReference>
<evidence type="ECO:0000256" key="2">
    <source>
        <dbReference type="ARBA" id="ARBA00022748"/>
    </source>
</evidence>
<organism evidence="6">
    <name type="scientific">hydrothermal vent metagenome</name>
    <dbReference type="NCBI Taxonomy" id="652676"/>
    <lineage>
        <taxon>unclassified sequences</taxon>
        <taxon>metagenomes</taxon>
        <taxon>ecological metagenomes</taxon>
    </lineage>
</organism>
<evidence type="ECO:0000256" key="4">
    <source>
        <dbReference type="ARBA" id="ARBA00023284"/>
    </source>
</evidence>
<keyword evidence="4" id="KW-0676">Redox-active center</keyword>
<dbReference type="InterPro" id="IPR013766">
    <property type="entry name" value="Thioredoxin_domain"/>
</dbReference>
<dbReference type="PROSITE" id="PS00194">
    <property type="entry name" value="THIOREDOXIN_1"/>
    <property type="match status" value="1"/>
</dbReference>
<gene>
    <name evidence="6" type="ORF">MNBD_NITROSPINAE04-85</name>
</gene>
<dbReference type="CDD" id="cd02966">
    <property type="entry name" value="TlpA_like_family"/>
    <property type="match status" value="1"/>
</dbReference>
<dbReference type="PROSITE" id="PS51352">
    <property type="entry name" value="THIOREDOXIN_2"/>
    <property type="match status" value="1"/>
</dbReference>
<keyword evidence="2" id="KW-0201">Cytochrome c-type biogenesis</keyword>
<reference evidence="6" key="1">
    <citation type="submission" date="2018-06" db="EMBL/GenBank/DDBJ databases">
        <authorList>
            <person name="Zhirakovskaya E."/>
        </authorList>
    </citation>
    <scope>NUCLEOTIDE SEQUENCE</scope>
</reference>
<dbReference type="InterPro" id="IPR036249">
    <property type="entry name" value="Thioredoxin-like_sf"/>
</dbReference>
<dbReference type="AlphaFoldDB" id="A0A3B1C827"/>
<feature type="domain" description="Thioredoxin" evidence="5">
    <location>
        <begin position="53"/>
        <end position="193"/>
    </location>
</feature>
<dbReference type="InterPro" id="IPR017937">
    <property type="entry name" value="Thioredoxin_CS"/>
</dbReference>
<evidence type="ECO:0000256" key="1">
    <source>
        <dbReference type="ARBA" id="ARBA00004196"/>
    </source>
</evidence>
<dbReference type="InterPro" id="IPR000866">
    <property type="entry name" value="AhpC/TSA"/>
</dbReference>
<dbReference type="Pfam" id="PF00578">
    <property type="entry name" value="AhpC-TSA"/>
    <property type="match status" value="1"/>
</dbReference>
<proteinExistence type="predicted"/>
<accession>A0A3B1C827</accession>
<protein>
    <recommendedName>
        <fullName evidence="5">Thioredoxin domain-containing protein</fullName>
    </recommendedName>
</protein>
<dbReference type="PANTHER" id="PTHR42852">
    <property type="entry name" value="THIOL:DISULFIDE INTERCHANGE PROTEIN DSBE"/>
    <property type="match status" value="1"/>
</dbReference>
<dbReference type="GO" id="GO:0017004">
    <property type="term" value="P:cytochrome complex assembly"/>
    <property type="evidence" value="ECO:0007669"/>
    <property type="project" value="UniProtKB-KW"/>
</dbReference>